<dbReference type="AlphaFoldDB" id="A0A5D3FWV1"/>
<keyword evidence="1" id="KW-0408">Iron</keyword>
<reference evidence="2 3" key="1">
    <citation type="submission" date="2019-07" db="EMBL/GenBank/DDBJ databases">
        <title>Draft Genome Sequences of Bacteroides pyogenes Strains Isolated from the Uterus Holstein Dairy Cows with Metritis.</title>
        <authorList>
            <person name="Cunha F."/>
            <person name="Galvao K.N."/>
            <person name="Jeon S.J."/>
            <person name="Jeong K.C."/>
        </authorList>
    </citation>
    <scope>NUCLEOTIDE SEQUENCE [LARGE SCALE GENOMIC DNA]</scope>
    <source>
        <strain evidence="2 3">KG-31</strain>
    </source>
</reference>
<sequence>MLMKQKKMLLLTLSQLRQTYFQELPEITAIALASPTNEDFKADLSTYLDKFSATDEKTEEAREQIRTLLHYDGQEIHELSTGQKLLVKTISLLHQFLSGTLENTEMPTDLFIELFQVFRRLKGATTPPLSHQRIKSLSERWPDGLNKEVKEIRAENKERMIHLLIQKIENRKSKSSGRFRFEEGISYEEKYRLVNEWWNESRFHLSMAVKSPTELNRFLGNTLSTETMYLLHQARKKGMPFFATPYYLSLLNISKEGYDDETIRSYILYSPRLVETYGHIHAWEKEDVVEAGKPNAAGWLLPEGHNIHRRYPEVAILIPDTMGRACGGLCASCQRMYDFQSERLNFEFDTLRPKETWDHKLRRLMTYFEEDTQLRDILITGGDALMSQNKTLRNLLNAVYRMAVRKQKANLQRPEGEKFAEIQRVRLGSRLLAYLPMRINDELVEILKEFKEKASAIGVRQFIIQTHFQTPLEITPEAEEAIRKILSAGWIITNQLVYTVSASRRGHTARLREALNKLGVMCYYTFSVKGFNENYTVFTPNSRSIQEQQEEKKYGRMTTEQAEELCHLLSENQDEPNSKRSDVATRVKQFMKKHRLPFLATDRNVLNLPAIGKSMTFRLIGLTPEGKRILRFDHDRTRRHSPIIDRMGKIYIVENKSLAAYLRQLSKMGEDIEDYASIWNYTKGETEPRFHLYEYPDFPFQSTERMSNLVL</sequence>
<evidence type="ECO:0000313" key="2">
    <source>
        <dbReference type="EMBL" id="TYK34488.1"/>
    </source>
</evidence>
<dbReference type="PANTHER" id="PTHR30538:SF1">
    <property type="entry name" value="L-LYSINE 2,3-AMINOMUTASE"/>
    <property type="match status" value="1"/>
</dbReference>
<name>A0A5D3FWV1_9BACE</name>
<dbReference type="InterPro" id="IPR013785">
    <property type="entry name" value="Aldolase_TIM"/>
</dbReference>
<dbReference type="PANTHER" id="PTHR30538">
    <property type="entry name" value="LYSINE 2,3-AMINOMUTASE-RELATED"/>
    <property type="match status" value="1"/>
</dbReference>
<keyword evidence="3" id="KW-1185">Reference proteome</keyword>
<gene>
    <name evidence="2" type="ORF">FNJ60_04310</name>
</gene>
<keyword evidence="1" id="KW-0411">Iron-sulfur</keyword>
<dbReference type="EMBL" id="VKLW01000007">
    <property type="protein sequence ID" value="TYK34488.1"/>
    <property type="molecule type" value="Genomic_DNA"/>
</dbReference>
<organism evidence="2 3">
    <name type="scientific">Bacteroides pyogenes</name>
    <dbReference type="NCBI Taxonomy" id="310300"/>
    <lineage>
        <taxon>Bacteria</taxon>
        <taxon>Pseudomonadati</taxon>
        <taxon>Bacteroidota</taxon>
        <taxon>Bacteroidia</taxon>
        <taxon>Bacteroidales</taxon>
        <taxon>Bacteroidaceae</taxon>
        <taxon>Bacteroides</taxon>
    </lineage>
</organism>
<proteinExistence type="predicted"/>
<dbReference type="Proteomes" id="UP000324383">
    <property type="component" value="Unassembled WGS sequence"/>
</dbReference>
<evidence type="ECO:0000256" key="1">
    <source>
        <dbReference type="ARBA" id="ARBA00022485"/>
    </source>
</evidence>
<dbReference type="InterPro" id="IPR003739">
    <property type="entry name" value="Lys_aminomutase/Glu_NH3_mut"/>
</dbReference>
<accession>A0A5D3FWV1</accession>
<dbReference type="GO" id="GO:0051539">
    <property type="term" value="F:4 iron, 4 sulfur cluster binding"/>
    <property type="evidence" value="ECO:0007669"/>
    <property type="project" value="UniProtKB-KW"/>
</dbReference>
<evidence type="ECO:0000313" key="3">
    <source>
        <dbReference type="Proteomes" id="UP000324383"/>
    </source>
</evidence>
<protein>
    <submittedName>
        <fullName evidence="2">KamA family protein</fullName>
    </submittedName>
</protein>
<keyword evidence="1" id="KW-0479">Metal-binding</keyword>
<keyword evidence="1" id="KW-0004">4Fe-4S</keyword>
<comment type="caution">
    <text evidence="2">The sequence shown here is derived from an EMBL/GenBank/DDBJ whole genome shotgun (WGS) entry which is preliminary data.</text>
</comment>
<dbReference type="Gene3D" id="3.20.20.70">
    <property type="entry name" value="Aldolase class I"/>
    <property type="match status" value="1"/>
</dbReference>